<dbReference type="AlphaFoldDB" id="A0A7W9UJK3"/>
<dbReference type="InterPro" id="IPR035959">
    <property type="entry name" value="RutC-like_sf"/>
</dbReference>
<keyword evidence="2" id="KW-1185">Reference proteome</keyword>
<dbReference type="EMBL" id="JACHIT010000002">
    <property type="protein sequence ID" value="MBB5915543.1"/>
    <property type="molecule type" value="Genomic_DNA"/>
</dbReference>
<proteinExistence type="predicted"/>
<reference evidence="1 2" key="1">
    <citation type="submission" date="2020-08" db="EMBL/GenBank/DDBJ databases">
        <title>Sequencing the genomes of 1000 actinobacteria strains.</title>
        <authorList>
            <person name="Klenk H.-P."/>
        </authorList>
    </citation>
    <scope>NUCLEOTIDE SEQUENCE [LARGE SCALE GENOMIC DNA]</scope>
    <source>
        <strain evidence="1 2">DSM 43582</strain>
    </source>
</reference>
<protein>
    <submittedName>
        <fullName evidence="1">Enamine deaminase RidA (YjgF/YER057c/UK114 family)</fullName>
    </submittedName>
</protein>
<dbReference type="Proteomes" id="UP000540412">
    <property type="component" value="Unassembled WGS sequence"/>
</dbReference>
<comment type="caution">
    <text evidence="1">The sequence shown here is derived from an EMBL/GenBank/DDBJ whole genome shotgun (WGS) entry which is preliminary data.</text>
</comment>
<gene>
    <name evidence="1" type="ORF">BJY24_004455</name>
</gene>
<evidence type="ECO:0000313" key="1">
    <source>
        <dbReference type="EMBL" id="MBB5915543.1"/>
    </source>
</evidence>
<evidence type="ECO:0000313" key="2">
    <source>
        <dbReference type="Proteomes" id="UP000540412"/>
    </source>
</evidence>
<accession>A0A7W9UJK3</accession>
<dbReference type="SUPFAM" id="SSF55298">
    <property type="entry name" value="YjgF-like"/>
    <property type="match status" value="1"/>
</dbReference>
<organism evidence="1 2">
    <name type="scientific">Nocardia transvalensis</name>
    <dbReference type="NCBI Taxonomy" id="37333"/>
    <lineage>
        <taxon>Bacteria</taxon>
        <taxon>Bacillati</taxon>
        <taxon>Actinomycetota</taxon>
        <taxon>Actinomycetes</taxon>
        <taxon>Mycobacteriales</taxon>
        <taxon>Nocardiaceae</taxon>
        <taxon>Nocardia</taxon>
    </lineage>
</organism>
<sequence>MTRSTIPYHDFVAGIECVADELGLPRPLPPLSVIGVDYLFEPDVLVEVEAFAVLN</sequence>
<name>A0A7W9UJK3_9NOCA</name>